<name>A0ABN1GBA0_9HYPH</name>
<gene>
    <name evidence="1" type="ORF">GCM10008943_24340</name>
</gene>
<evidence type="ECO:0000313" key="1">
    <source>
        <dbReference type="EMBL" id="GAA0607939.1"/>
    </source>
</evidence>
<evidence type="ECO:0008006" key="3">
    <source>
        <dbReference type="Google" id="ProtNLM"/>
    </source>
</evidence>
<protein>
    <recommendedName>
        <fullName evidence="3">DNA-binding protein</fullName>
    </recommendedName>
</protein>
<comment type="caution">
    <text evidence="1">The sequence shown here is derived from an EMBL/GenBank/DDBJ whole genome shotgun (WGS) entry which is preliminary data.</text>
</comment>
<keyword evidence="2" id="KW-1185">Reference proteome</keyword>
<reference evidence="1 2" key="1">
    <citation type="journal article" date="2019" name="Int. J. Syst. Evol. Microbiol.">
        <title>The Global Catalogue of Microorganisms (GCM) 10K type strain sequencing project: providing services to taxonomists for standard genome sequencing and annotation.</title>
        <authorList>
            <consortium name="The Broad Institute Genomics Platform"/>
            <consortium name="The Broad Institute Genome Sequencing Center for Infectious Disease"/>
            <person name="Wu L."/>
            <person name="Ma J."/>
        </authorList>
    </citation>
    <scope>NUCLEOTIDE SEQUENCE [LARGE SCALE GENOMIC DNA]</scope>
    <source>
        <strain evidence="1 2">JCM 15115</strain>
    </source>
</reference>
<accession>A0ABN1GBA0</accession>
<proteinExistence type="predicted"/>
<sequence>MTGNLTSLPTEKVAEIANAALSELARRAGVTTPPRQLDLIPPPAPIDPAMVDLEEIMPNGKPRFMFVKEASSYLRISEDALIACAKKDHSGFQIGGRGGKWVIDMTKKAGRG</sequence>
<dbReference type="EMBL" id="BAAADE010000005">
    <property type="protein sequence ID" value="GAA0607939.1"/>
    <property type="molecule type" value="Genomic_DNA"/>
</dbReference>
<organism evidence="1 2">
    <name type="scientific">Paenochrobactrum glaciei</name>
    <dbReference type="NCBI Taxonomy" id="486407"/>
    <lineage>
        <taxon>Bacteria</taxon>
        <taxon>Pseudomonadati</taxon>
        <taxon>Pseudomonadota</taxon>
        <taxon>Alphaproteobacteria</taxon>
        <taxon>Hyphomicrobiales</taxon>
        <taxon>Brucellaceae</taxon>
        <taxon>Paenochrobactrum</taxon>
    </lineage>
</organism>
<dbReference type="RefSeq" id="WP_343805977.1">
    <property type="nucleotide sequence ID" value="NZ_BAAADE010000005.1"/>
</dbReference>
<evidence type="ECO:0000313" key="2">
    <source>
        <dbReference type="Proteomes" id="UP001424441"/>
    </source>
</evidence>
<dbReference type="Proteomes" id="UP001424441">
    <property type="component" value="Unassembled WGS sequence"/>
</dbReference>